<organism evidence="1 2">
    <name type="scientific">Streptomyces roseochromogenus subsp. oscitans DS 12.976</name>
    <dbReference type="NCBI Taxonomy" id="1352936"/>
    <lineage>
        <taxon>Bacteria</taxon>
        <taxon>Bacillati</taxon>
        <taxon>Actinomycetota</taxon>
        <taxon>Actinomycetes</taxon>
        <taxon>Kitasatosporales</taxon>
        <taxon>Streptomycetaceae</taxon>
        <taxon>Streptomyces</taxon>
    </lineage>
</organism>
<protein>
    <submittedName>
        <fullName evidence="1">Uncharacterized protein</fullName>
    </submittedName>
</protein>
<sequence>MSAEQLHHSALATIEDLYGVVVPSAASLG</sequence>
<evidence type="ECO:0000313" key="1">
    <source>
        <dbReference type="EMBL" id="EST23586.1"/>
    </source>
</evidence>
<dbReference type="PATRIC" id="fig|1352936.5.peg.6894"/>
<dbReference type="AlphaFoldDB" id="V6JWQ6"/>
<dbReference type="STRING" id="1352936.M878_33085"/>
<name>V6JWQ6_STRRC</name>
<dbReference type="HOGENOM" id="CLU_3410342_0_0_11"/>
<dbReference type="Proteomes" id="UP000017984">
    <property type="component" value="Chromosome"/>
</dbReference>
<gene>
    <name evidence="1" type="ORF">M878_33085</name>
</gene>
<comment type="caution">
    <text evidence="1">The sequence shown here is derived from an EMBL/GenBank/DDBJ whole genome shotgun (WGS) entry which is preliminary data.</text>
</comment>
<keyword evidence="2" id="KW-1185">Reference proteome</keyword>
<reference evidence="1 2" key="1">
    <citation type="journal article" date="2014" name="Genome Announc.">
        <title>Draft Genome Sequence of Streptomyces roseochromogenes subsp. oscitans DS 12.976, Producer of the Aminocoumarin Antibiotic Clorobiocin.</title>
        <authorList>
            <person name="Ruckert C."/>
            <person name="Kalinowski J."/>
            <person name="Heide L."/>
            <person name="Apel A.K."/>
        </authorList>
    </citation>
    <scope>NUCLEOTIDE SEQUENCE [LARGE SCALE GENOMIC DNA]</scope>
    <source>
        <strain evidence="1 2">DS 12.976</strain>
    </source>
</reference>
<accession>V6JWQ6</accession>
<evidence type="ECO:0000313" key="2">
    <source>
        <dbReference type="Proteomes" id="UP000017984"/>
    </source>
</evidence>
<proteinExistence type="predicted"/>
<dbReference type="EMBL" id="AWQX01000281">
    <property type="protein sequence ID" value="EST23586.1"/>
    <property type="molecule type" value="Genomic_DNA"/>
</dbReference>